<evidence type="ECO:0000256" key="3">
    <source>
        <dbReference type="ARBA" id="ARBA00023002"/>
    </source>
</evidence>
<dbReference type="PANTHER" id="PTHR11592">
    <property type="entry name" value="GLUTATHIONE PEROXIDASE"/>
    <property type="match status" value="1"/>
</dbReference>
<dbReference type="EMBL" id="UGRS01000002">
    <property type="protein sequence ID" value="SUA44600.1"/>
    <property type="molecule type" value="Genomic_DNA"/>
</dbReference>
<dbReference type="PIRSF" id="PIRSF000303">
    <property type="entry name" value="Glutathion_perox"/>
    <property type="match status" value="1"/>
</dbReference>
<dbReference type="PROSITE" id="PS00460">
    <property type="entry name" value="GLUTATHIONE_PEROXID_1"/>
    <property type="match status" value="1"/>
</dbReference>
<sequence>MAGVYDFTVKNAEGVEVPLSDYAGKVLLIVNTATHCGLTPQYKELQALHERYADQGLVILDFPCNQFRGQAPESSKEIAQICETRFGTQFEVFDKIEVNGKRAHPLYIYLKAQQPHDSGGGWLKNALFKLLSRGIRQKSGDIEWNFTKFLVDRQGRAVNRFAPAAAPGECEEAIRRLL</sequence>
<reference evidence="6 7" key="1">
    <citation type="submission" date="2018-06" db="EMBL/GenBank/DDBJ databases">
        <authorList>
            <consortium name="Pathogen Informatics"/>
            <person name="Doyle S."/>
        </authorList>
    </citation>
    <scope>NUCLEOTIDE SEQUENCE [LARGE SCALE GENOMIC DNA]</scope>
    <source>
        <strain evidence="6 7">NCTC12229</strain>
    </source>
</reference>
<dbReference type="PROSITE" id="PS00763">
    <property type="entry name" value="GLUTATHIONE_PEROXID_2"/>
    <property type="match status" value="1"/>
</dbReference>
<dbReference type="InterPro" id="IPR000889">
    <property type="entry name" value="Glutathione_peroxidase"/>
</dbReference>
<keyword evidence="2 5" id="KW-0575">Peroxidase</keyword>
<dbReference type="Gene3D" id="3.40.30.10">
    <property type="entry name" value="Glutaredoxin"/>
    <property type="match status" value="1"/>
</dbReference>
<keyword evidence="3 5" id="KW-0560">Oxidoreductase</keyword>
<feature type="active site" evidence="4">
    <location>
        <position position="36"/>
    </location>
</feature>
<dbReference type="GO" id="GO:0004601">
    <property type="term" value="F:peroxidase activity"/>
    <property type="evidence" value="ECO:0007669"/>
    <property type="project" value="UniProtKB-KW"/>
</dbReference>
<organism evidence="6 7">
    <name type="scientific">Neisseria zoodegmatis</name>
    <dbReference type="NCBI Taxonomy" id="326523"/>
    <lineage>
        <taxon>Bacteria</taxon>
        <taxon>Pseudomonadati</taxon>
        <taxon>Pseudomonadota</taxon>
        <taxon>Betaproteobacteria</taxon>
        <taxon>Neisseriales</taxon>
        <taxon>Neisseriaceae</taxon>
        <taxon>Neisseria</taxon>
    </lineage>
</organism>
<dbReference type="Proteomes" id="UP000254055">
    <property type="component" value="Unassembled WGS sequence"/>
</dbReference>
<evidence type="ECO:0000313" key="6">
    <source>
        <dbReference type="EMBL" id="SUA44600.1"/>
    </source>
</evidence>
<gene>
    <name evidence="6" type="primary">gpxA</name>
    <name evidence="6" type="ORF">NCTC12229_02100</name>
</gene>
<dbReference type="InterPro" id="IPR036249">
    <property type="entry name" value="Thioredoxin-like_sf"/>
</dbReference>
<dbReference type="RefSeq" id="WP_115134683.1">
    <property type="nucleotide sequence ID" value="NZ_UGRS01000002.1"/>
</dbReference>
<proteinExistence type="inferred from homology"/>
<dbReference type="InterPro" id="IPR029760">
    <property type="entry name" value="GPX_CS"/>
</dbReference>
<evidence type="ECO:0000313" key="7">
    <source>
        <dbReference type="Proteomes" id="UP000254055"/>
    </source>
</evidence>
<protein>
    <recommendedName>
        <fullName evidence="5">Glutathione peroxidase</fullName>
    </recommendedName>
</protein>
<dbReference type="FunFam" id="3.40.30.10:FF:000010">
    <property type="entry name" value="Glutathione peroxidase"/>
    <property type="match status" value="1"/>
</dbReference>
<dbReference type="PROSITE" id="PS51355">
    <property type="entry name" value="GLUTATHIONE_PEROXID_3"/>
    <property type="match status" value="1"/>
</dbReference>
<dbReference type="CDD" id="cd00340">
    <property type="entry name" value="GSH_Peroxidase"/>
    <property type="match status" value="1"/>
</dbReference>
<dbReference type="PANTHER" id="PTHR11592:SF78">
    <property type="entry name" value="GLUTATHIONE PEROXIDASE"/>
    <property type="match status" value="1"/>
</dbReference>
<comment type="similarity">
    <text evidence="1 5">Belongs to the glutathione peroxidase family.</text>
</comment>
<dbReference type="OrthoDB" id="9785502at2"/>
<name>A0A378WTG0_9NEIS</name>
<dbReference type="AlphaFoldDB" id="A0A378WTG0"/>
<evidence type="ECO:0000256" key="4">
    <source>
        <dbReference type="PIRSR" id="PIRSR000303-1"/>
    </source>
</evidence>
<dbReference type="GO" id="GO:0034599">
    <property type="term" value="P:cellular response to oxidative stress"/>
    <property type="evidence" value="ECO:0007669"/>
    <property type="project" value="TreeGrafter"/>
</dbReference>
<evidence type="ECO:0000256" key="1">
    <source>
        <dbReference type="ARBA" id="ARBA00006926"/>
    </source>
</evidence>
<dbReference type="PRINTS" id="PR01011">
    <property type="entry name" value="GLUTPROXDASE"/>
</dbReference>
<accession>A0A378WTG0</accession>
<dbReference type="InterPro" id="IPR029759">
    <property type="entry name" value="GPX_AS"/>
</dbReference>
<evidence type="ECO:0000256" key="5">
    <source>
        <dbReference type="RuleBase" id="RU000499"/>
    </source>
</evidence>
<dbReference type="SUPFAM" id="SSF52833">
    <property type="entry name" value="Thioredoxin-like"/>
    <property type="match status" value="1"/>
</dbReference>
<dbReference type="Pfam" id="PF00255">
    <property type="entry name" value="GSHPx"/>
    <property type="match status" value="1"/>
</dbReference>
<evidence type="ECO:0000256" key="2">
    <source>
        <dbReference type="ARBA" id="ARBA00022559"/>
    </source>
</evidence>